<name>A0A8H7BVE2_9FUNG</name>
<sequence length="157" mass="17539">MPIQPPSSHTARDLLGLPPAAEEIHTYLRSLHPSIPEPDIKSFTDCTYYAYKSLGISFCFVPDGNRLRLDGIDLYNAQTRDGFQPFCGEYPCGLTSTMVAHEIVAMLGEPDRKGGGGKTRVPCWIEYQFKDKGGLLIQLHGADWDDREMGWTSLVLF</sequence>
<dbReference type="EMBL" id="JABAYA010000006">
    <property type="protein sequence ID" value="KAF7731902.1"/>
    <property type="molecule type" value="Genomic_DNA"/>
</dbReference>
<comment type="caution">
    <text evidence="1">The sequence shown here is derived from an EMBL/GenBank/DDBJ whole genome shotgun (WGS) entry which is preliminary data.</text>
</comment>
<reference evidence="1" key="1">
    <citation type="submission" date="2020-01" db="EMBL/GenBank/DDBJ databases">
        <title>Genome Sequencing of Three Apophysomyces-Like Fungal Strains Confirms a Novel Fungal Genus in the Mucoromycota with divergent Burkholderia-like Endosymbiotic Bacteria.</title>
        <authorList>
            <person name="Stajich J.E."/>
            <person name="Macias A.M."/>
            <person name="Carter-House D."/>
            <person name="Lovett B."/>
            <person name="Kasson L.R."/>
            <person name="Berry K."/>
            <person name="Grigoriev I."/>
            <person name="Chang Y."/>
            <person name="Spatafora J."/>
            <person name="Kasson M.T."/>
        </authorList>
    </citation>
    <scope>NUCLEOTIDE SEQUENCE</scope>
    <source>
        <strain evidence="1">NRRL A-21654</strain>
    </source>
</reference>
<dbReference type="Proteomes" id="UP000605846">
    <property type="component" value="Unassembled WGS sequence"/>
</dbReference>
<keyword evidence="2" id="KW-1185">Reference proteome</keyword>
<evidence type="ECO:0000313" key="1">
    <source>
        <dbReference type="EMBL" id="KAF7731902.1"/>
    </source>
</evidence>
<dbReference type="OrthoDB" id="2224399at2759"/>
<accession>A0A8H7BVE2</accession>
<dbReference type="AlphaFoldDB" id="A0A8H7BVE2"/>
<protein>
    <submittedName>
        <fullName evidence="1">Uncharacterized protein</fullName>
    </submittedName>
</protein>
<organism evidence="1 2">
    <name type="scientific">Apophysomyces ossiformis</name>
    <dbReference type="NCBI Taxonomy" id="679940"/>
    <lineage>
        <taxon>Eukaryota</taxon>
        <taxon>Fungi</taxon>
        <taxon>Fungi incertae sedis</taxon>
        <taxon>Mucoromycota</taxon>
        <taxon>Mucoromycotina</taxon>
        <taxon>Mucoromycetes</taxon>
        <taxon>Mucorales</taxon>
        <taxon>Mucorineae</taxon>
        <taxon>Mucoraceae</taxon>
        <taxon>Apophysomyces</taxon>
    </lineage>
</organism>
<evidence type="ECO:0000313" key="2">
    <source>
        <dbReference type="Proteomes" id="UP000605846"/>
    </source>
</evidence>
<gene>
    <name evidence="1" type="ORF">EC973_007733</name>
</gene>
<proteinExistence type="predicted"/>